<dbReference type="PANTHER" id="PTHR35004:SF7">
    <property type="entry name" value="INTEGRASE PROTEIN"/>
    <property type="match status" value="1"/>
</dbReference>
<dbReference type="AlphaFoldDB" id="A0A9W4A0B3"/>
<dbReference type="EMBL" id="AP014867">
    <property type="protein sequence ID" value="BAR87683.1"/>
    <property type="molecule type" value="Genomic_DNA"/>
</dbReference>
<evidence type="ECO:0000256" key="2">
    <source>
        <dbReference type="ARBA" id="ARBA00009277"/>
    </source>
</evidence>
<evidence type="ECO:0000313" key="8">
    <source>
        <dbReference type="EMBL" id="BAR87781.1"/>
    </source>
</evidence>
<organism evidence="4 9">
    <name type="scientific">Bacillus thuringiensis subsp. tolworthi</name>
    <dbReference type="NCBI Taxonomy" id="1442"/>
    <lineage>
        <taxon>Bacteria</taxon>
        <taxon>Bacillati</taxon>
        <taxon>Bacillota</taxon>
        <taxon>Bacilli</taxon>
        <taxon>Bacillales</taxon>
        <taxon>Bacillaceae</taxon>
        <taxon>Bacillus</taxon>
        <taxon>Bacillus cereus group</taxon>
    </lineage>
</organism>
<dbReference type="InterPro" id="IPR036397">
    <property type="entry name" value="RNaseH_sf"/>
</dbReference>
<geneLocation type="plasmid" evidence="9">
    <name>pKK2 DNA</name>
</geneLocation>
<evidence type="ECO:0000313" key="6">
    <source>
        <dbReference type="EMBL" id="BAR87683.1"/>
    </source>
</evidence>
<dbReference type="Proteomes" id="UP000055316">
    <property type="component" value="Plasmid pKK3"/>
</dbReference>
<keyword evidence="4" id="KW-0614">Plasmid</keyword>
<dbReference type="InterPro" id="IPR012337">
    <property type="entry name" value="RNaseH-like_sf"/>
</dbReference>
<dbReference type="GO" id="GO:0015074">
    <property type="term" value="P:DNA integration"/>
    <property type="evidence" value="ECO:0007669"/>
    <property type="project" value="InterPro"/>
</dbReference>
<evidence type="ECO:0000259" key="3">
    <source>
        <dbReference type="PROSITE" id="PS50994"/>
    </source>
</evidence>
<geneLocation type="plasmid" evidence="9">
    <name>pKK1 DNA</name>
</geneLocation>
<dbReference type="Gene3D" id="3.30.420.10">
    <property type="entry name" value="Ribonuclease H-like superfamily/Ribonuclease H"/>
    <property type="match status" value="1"/>
</dbReference>
<feature type="domain" description="Integrase catalytic" evidence="3">
    <location>
        <begin position="148"/>
        <end position="322"/>
    </location>
</feature>
<name>A0A9W4A0B3_BACTO</name>
<evidence type="ECO:0000313" key="9">
    <source>
        <dbReference type="Proteomes" id="UP000055316"/>
    </source>
</evidence>
<geneLocation type="plasmid" evidence="5">
    <name>pKK2</name>
</geneLocation>
<geneLocation type="plasmid" evidence="6">
    <name>pKK3</name>
</geneLocation>
<geneLocation type="plasmid" evidence="9">
    <name>pKK3 DNA</name>
</geneLocation>
<comment type="similarity">
    <text evidence="2">Belongs to the transposase IS21/IS408/IS1162 family.</text>
</comment>
<dbReference type="EMBL" id="AP014865">
    <property type="protein sequence ID" value="BAR87024.1"/>
    <property type="molecule type" value="Genomic_DNA"/>
</dbReference>
<dbReference type="InterPro" id="IPR054353">
    <property type="entry name" value="IstA-like_C"/>
</dbReference>
<geneLocation type="plasmid" evidence="4">
    <name>pKK1</name>
</geneLocation>
<dbReference type="SUPFAM" id="SSF53098">
    <property type="entry name" value="Ribonuclease H-like"/>
    <property type="match status" value="1"/>
</dbReference>
<dbReference type="PROSITE" id="PS50994">
    <property type="entry name" value="INTEGRASE"/>
    <property type="match status" value="1"/>
</dbReference>
<dbReference type="EMBL" id="AP014867">
    <property type="protein sequence ID" value="BAR87731.1"/>
    <property type="molecule type" value="Genomic_DNA"/>
</dbReference>
<dbReference type="SUPFAM" id="SSF46689">
    <property type="entry name" value="Homeodomain-like"/>
    <property type="match status" value="1"/>
</dbReference>
<gene>
    <name evidence="4" type="ORF">KNN_06289</name>
    <name evidence="5" type="ORF">KNN_06774</name>
    <name evidence="6" type="ORF">KNN_06950</name>
    <name evidence="7" type="ORF">KNN_06998</name>
    <name evidence="8" type="ORF">KNN_07048</name>
</gene>
<dbReference type="RefSeq" id="WP_060852562.1">
    <property type="nucleotide sequence ID" value="NZ_AP014865.1"/>
</dbReference>
<sequence length="524" mass="61356">MINLQKKQEIILLHVRENYSRRKIAKQLGLDRATVGKYIDEYEERRKKLLQENKEVDTGELIQSIVEKPKYKIGKRKKRKLTDEMIQKIQEHLEDNLRKKQKGLGKQLKTAVDIHTCLESEGYDISYGTVLRTIKALVHTQKEAFIKAEHQPGQVCEFDWGEVKLIIDGQKRTLQMAVFTSAYSNFRMAYLFTKQKTECFQEAHALFFQEVNGVFHTMVYDNMRVAVKKFIGNKKEPTEALVKLSLYYGFHYRFCNPASGNEKGHVERSVEVVRRKAFAYQDTFKTLQEANKYLHEICLQLNQKPRKSHQQMTPNELLYTEQEYVFIVPPPFDAARILNGRVDKYSTIVIDQNRYSVPDYLVGEVVRIKVYSDSIQCFYHEEKIATHCRKTGNQEWSLQLDHYVGTLKKKPGALATSSALQQASPKLKQIYHSYYTTHPKEFIELLHFLQSGVTLKEIESSINQLRNIHPSHVTTEKIKLLCAKQKEEQIPVLTYSSQKTIDIEHYSKKHLQTYDQMFQTKYIH</sequence>
<evidence type="ECO:0000256" key="1">
    <source>
        <dbReference type="ARBA" id="ARBA00002286"/>
    </source>
</evidence>
<dbReference type="PANTHER" id="PTHR35004">
    <property type="entry name" value="TRANSPOSASE RV3428C-RELATED"/>
    <property type="match status" value="1"/>
</dbReference>
<evidence type="ECO:0000313" key="5">
    <source>
        <dbReference type="EMBL" id="BAR87507.1"/>
    </source>
</evidence>
<protein>
    <recommendedName>
        <fullName evidence="3">Integrase catalytic domain-containing protein</fullName>
    </recommendedName>
</protein>
<dbReference type="EMBL" id="AP014866">
    <property type="protein sequence ID" value="BAR87507.1"/>
    <property type="molecule type" value="Genomic_DNA"/>
</dbReference>
<accession>A0A9W4A0B3</accession>
<dbReference type="NCBIfam" id="NF033546">
    <property type="entry name" value="transpos_IS21"/>
    <property type="match status" value="1"/>
</dbReference>
<reference evidence="4 9" key="1">
    <citation type="submission" date="2015-05" db="EMBL/GenBank/DDBJ databases">
        <title>Whole genome sequence of Bacillus thuringiensis serovar tolworthi Pasteur Institute Standard strain.</title>
        <authorList>
            <person name="Kanda K."/>
            <person name="Nakashima K."/>
            <person name="Nagano Y."/>
        </authorList>
    </citation>
    <scope>NUCLEOTIDE SEQUENCE [LARGE SCALE GENOMIC DNA]</scope>
    <source>
        <strain evidence="4 9">Pasteur Institute Standard strain</strain>
        <plasmid evidence="4">pKK1</plasmid>
        <plasmid evidence="9">pKK1 DNA</plasmid>
        <plasmid evidence="5">pKK2</plasmid>
        <plasmid evidence="9">pKK2 DNA</plasmid>
        <plasmid evidence="6">pKK3</plasmid>
        <plasmid evidence="9">pKK3 DNA</plasmid>
    </source>
</reference>
<dbReference type="Pfam" id="PF22483">
    <property type="entry name" value="Mu-transpos_C_2"/>
    <property type="match status" value="1"/>
</dbReference>
<dbReference type="EMBL" id="AP014867">
    <property type="protein sequence ID" value="BAR87781.1"/>
    <property type="molecule type" value="Genomic_DNA"/>
</dbReference>
<comment type="function">
    <text evidence="1">Involved in the transposition of the insertion sequence.</text>
</comment>
<evidence type="ECO:0000313" key="7">
    <source>
        <dbReference type="EMBL" id="BAR87731.1"/>
    </source>
</evidence>
<dbReference type="InterPro" id="IPR009057">
    <property type="entry name" value="Homeodomain-like_sf"/>
</dbReference>
<dbReference type="GO" id="GO:0003676">
    <property type="term" value="F:nucleic acid binding"/>
    <property type="evidence" value="ECO:0007669"/>
    <property type="project" value="InterPro"/>
</dbReference>
<evidence type="ECO:0000313" key="4">
    <source>
        <dbReference type="EMBL" id="BAR87024.1"/>
    </source>
</evidence>
<dbReference type="Proteomes" id="UP000055316">
    <property type="component" value="Plasmid pKK1"/>
</dbReference>
<dbReference type="InterPro" id="IPR001584">
    <property type="entry name" value="Integrase_cat-core"/>
</dbReference>
<proteinExistence type="inferred from homology"/>
<dbReference type="Proteomes" id="UP000055316">
    <property type="component" value="Plasmid pKK2"/>
</dbReference>